<protein>
    <recommendedName>
        <fullName evidence="15">ABC bile acid transporter</fullName>
    </recommendedName>
</protein>
<dbReference type="PANTHER" id="PTHR24223:SF456">
    <property type="entry name" value="MULTIDRUG RESISTANCE-ASSOCIATED PROTEIN LETHAL(2)03659"/>
    <property type="match status" value="1"/>
</dbReference>
<evidence type="ECO:0000256" key="2">
    <source>
        <dbReference type="ARBA" id="ARBA00009726"/>
    </source>
</evidence>
<evidence type="ECO:0000256" key="5">
    <source>
        <dbReference type="ARBA" id="ARBA00022737"/>
    </source>
</evidence>
<dbReference type="GO" id="GO:0005737">
    <property type="term" value="C:cytoplasm"/>
    <property type="evidence" value="ECO:0007669"/>
    <property type="project" value="UniProtKB-ARBA"/>
</dbReference>
<dbReference type="Gene3D" id="3.40.50.300">
    <property type="entry name" value="P-loop containing nucleotide triphosphate hydrolases"/>
    <property type="match status" value="2"/>
</dbReference>
<evidence type="ECO:0000313" key="14">
    <source>
        <dbReference type="Proteomes" id="UP001194746"/>
    </source>
</evidence>
<feature type="transmembrane region" description="Helical" evidence="10">
    <location>
        <begin position="351"/>
        <end position="377"/>
    </location>
</feature>
<feature type="transmembrane region" description="Helical" evidence="10">
    <location>
        <begin position="208"/>
        <end position="229"/>
    </location>
</feature>
<dbReference type="PROSITE" id="PS50893">
    <property type="entry name" value="ABC_TRANSPORTER_2"/>
    <property type="match status" value="2"/>
</dbReference>
<dbReference type="Pfam" id="PF00005">
    <property type="entry name" value="ABC_tran"/>
    <property type="match status" value="2"/>
</dbReference>
<dbReference type="InterPro" id="IPR027417">
    <property type="entry name" value="P-loop_NTPase"/>
</dbReference>
<organism evidence="13 14">
    <name type="scientific">Aspergillus nanangensis</name>
    <dbReference type="NCBI Taxonomy" id="2582783"/>
    <lineage>
        <taxon>Eukaryota</taxon>
        <taxon>Fungi</taxon>
        <taxon>Dikarya</taxon>
        <taxon>Ascomycota</taxon>
        <taxon>Pezizomycotina</taxon>
        <taxon>Eurotiomycetes</taxon>
        <taxon>Eurotiomycetidae</taxon>
        <taxon>Eurotiales</taxon>
        <taxon>Aspergillaceae</taxon>
        <taxon>Aspergillus</taxon>
        <taxon>Aspergillus subgen. Circumdati</taxon>
    </lineage>
</organism>
<evidence type="ECO:0000256" key="3">
    <source>
        <dbReference type="ARBA" id="ARBA00022448"/>
    </source>
</evidence>
<dbReference type="PROSITE" id="PS50929">
    <property type="entry name" value="ABC_TM1F"/>
    <property type="match status" value="2"/>
</dbReference>
<dbReference type="CDD" id="cd03244">
    <property type="entry name" value="ABCC_MRP_domain2"/>
    <property type="match status" value="1"/>
</dbReference>
<feature type="transmembrane region" description="Helical" evidence="10">
    <location>
        <begin position="825"/>
        <end position="848"/>
    </location>
</feature>
<feature type="transmembrane region" description="Helical" evidence="10">
    <location>
        <begin position="969"/>
        <end position="995"/>
    </location>
</feature>
<dbReference type="PROSITE" id="PS00211">
    <property type="entry name" value="ABC_TRANSPORTER_1"/>
    <property type="match status" value="1"/>
</dbReference>
<evidence type="ECO:0000313" key="13">
    <source>
        <dbReference type="EMBL" id="KAF9893974.1"/>
    </source>
</evidence>
<dbReference type="PANTHER" id="PTHR24223">
    <property type="entry name" value="ATP-BINDING CASSETTE SUB-FAMILY C"/>
    <property type="match status" value="1"/>
</dbReference>
<feature type="transmembrane region" description="Helical" evidence="10">
    <location>
        <begin position="96"/>
        <end position="117"/>
    </location>
</feature>
<dbReference type="InterPro" id="IPR011527">
    <property type="entry name" value="ABC1_TM_dom"/>
</dbReference>
<feature type="transmembrane region" description="Helical" evidence="10">
    <location>
        <begin position="478"/>
        <end position="500"/>
    </location>
</feature>
<feature type="transmembrane region" description="Helical" evidence="10">
    <location>
        <begin position="880"/>
        <end position="904"/>
    </location>
</feature>
<feature type="domain" description="ABC transmembrane type-1" evidence="12">
    <location>
        <begin position="207"/>
        <end position="501"/>
    </location>
</feature>
<reference evidence="13" key="1">
    <citation type="journal article" date="2019" name="Beilstein J. Org. Chem.">
        <title>Nanangenines: drimane sesquiterpenoids as the dominant metabolite cohort of a novel Australian fungus, Aspergillus nanangensis.</title>
        <authorList>
            <person name="Lacey H.J."/>
            <person name="Gilchrist C.L.M."/>
            <person name="Crombie A."/>
            <person name="Kalaitzis J.A."/>
            <person name="Vuong D."/>
            <person name="Rutledge P.J."/>
            <person name="Turner P."/>
            <person name="Pitt J.I."/>
            <person name="Lacey E."/>
            <person name="Chooi Y.H."/>
            <person name="Piggott A.M."/>
        </authorList>
    </citation>
    <scope>NUCLEOTIDE SEQUENCE</scope>
    <source>
        <strain evidence="13">MST-FP2251</strain>
    </source>
</reference>
<dbReference type="CDD" id="cd18596">
    <property type="entry name" value="ABC_6TM_VMR1_D1_like"/>
    <property type="match status" value="1"/>
</dbReference>
<dbReference type="Gene3D" id="1.20.1560.10">
    <property type="entry name" value="ABC transporter type 1, transmembrane domain"/>
    <property type="match status" value="2"/>
</dbReference>
<comment type="subcellular location">
    <subcellularLocation>
        <location evidence="1">Membrane</location>
        <topology evidence="1">Multi-pass membrane protein</topology>
    </subcellularLocation>
</comment>
<sequence length="1461" mass="161082">MIQLAILPFVGFGMAVSALKFAMAINRSAPSTLLCCAEAVSWVLLLIHSVSLSICPVPTTSFSIAWRAGLSGVIILLFAIFQGYVTIAHGDMEISLAILIGAEAGASIMCILLCFMIPRRPDVFYKGVMVDRQNTTSLVSWISFSWMEIVLRKSERTGSLTIDDLPELDHTTRGESLNQSWSIPLERHKVANAWGLWFTILRSHGPALIGQAIITTLQSVFAFLPQLALLRILTLLESRQLEGSRDPPWLPVTGLGLSLIASATLETFKYWFSYNKLSVRIQQQLSLMVFHKTVHMSGGFGGDMLNHDGPTNHAQDPINMVAVDVKSVADFFCFFFLIYESPMKLGLASAFLIYLLGWQSLLAGIAVLSLFMLFNVFAGWRYSQWQRVLMQFRDNRQQALAEMLRGIRQVKLSANESRWEDKINNLRNTEMKAQWSVCLWQIAFVSMYSISPVLLSVTCLSVYVLLSGHLSASTAFTSISVLASIEVAMTILPDIISLFLNAQVSMQRIQTYLSQPGHVSDVVLSNNIAFQDATVAWPGCRDGSGVIKQLNLHFPRHELSIITGPTGSGKSLLLATILGETDIIDGTVSAPSSLPFEEISHPSTAESWLTESAVAFVPQSPWLRNTTIRENILFGLPMDKTRYVEVVFACALTNDFDSLPNTDQTEISSEGANLSGGQRWRVCLARALYSRAQTLLMDDIFSALDVHTREHVYQHVLCGELLRGRTCILATHHLDLCVPQAKYLVRLQSGALESAVSLTGAQSAAHAGMAVDAHAGISNLRFDKYGECPAASVSCTKAGEQSLPQTSATIMAKALYVFLQEGGNVLQWGSLVMAFLLYGACMLGRSWWLHIWVDRYEEKGRSFTGFKNNTAKQGNPDPPVAYYVLVYLAISALACIFGACRTYFSLSAALRASQQLFRKMLWAVIRAPLHWHDQVPMGNILSRFSADLNILDVRVGDDLRATLEYSIDVFMAVVAGAIVNPLLLIISAVLFGIYIRYASRFVPVSRQLKAVENAAKGPILEHMNSIHSGLTTVRAFGQVNVASEKFQDAVSRHARAFWHLWLLNRWLGFRINIIGAAFSAGSAMLMACLSDVSPSMAGFAISFTIDVSLTMALSLRRYVNLEQGMNSLARIHEHSVIQPEGGGCDEDSIELFRNKLHTWPQRGKLEVSQLVARHASHLPPVLDNVSFTVPPNTRVGVVGRTGAGKSSLGLALFRFLDASSGRILIDDIDISQIPLEPLRRRLAIIPQCPALFRGNVRSNLDPFDEHDDSVLLAALQAVGWQEKVTSTCVDIGDSSCSPGISTIPDGEVSEVERDEYRPNRNIKGRGNPLDQAIRDDGENLSQGQQQLLCLARAVISKPKIAILDEATSAVDKSTDDHIQRALRSAFGESETTLLVIAHRLKTIVDSDMLLVMDSGRIVESGSPRELLQRQDGYFRAMVEQDRERELLENLVLRPGSSNDLV</sequence>
<feature type="domain" description="ABC transporter" evidence="11">
    <location>
        <begin position="528"/>
        <end position="774"/>
    </location>
</feature>
<comment type="similarity">
    <text evidence="2">Belongs to the ABC transporter superfamily. ABCC family. Conjugate transporter (TC 3.A.1.208) subfamily.</text>
</comment>
<dbReference type="CDD" id="cd03250">
    <property type="entry name" value="ABCC_MRP_domain1"/>
    <property type="match status" value="1"/>
</dbReference>
<dbReference type="InterPro" id="IPR036640">
    <property type="entry name" value="ABC1_TM_sf"/>
</dbReference>
<gene>
    <name evidence="13" type="ORF">FE257_008945</name>
</gene>
<dbReference type="CDD" id="cd18604">
    <property type="entry name" value="ABC_6TM_VMR1_D2_like"/>
    <property type="match status" value="1"/>
</dbReference>
<name>A0AAD4CWF4_ASPNN</name>
<dbReference type="InterPro" id="IPR050173">
    <property type="entry name" value="ABC_transporter_C-like"/>
</dbReference>
<dbReference type="InterPro" id="IPR003593">
    <property type="entry name" value="AAA+_ATPase"/>
</dbReference>
<dbReference type="SUPFAM" id="SSF52540">
    <property type="entry name" value="P-loop containing nucleoside triphosphate hydrolases"/>
    <property type="match status" value="2"/>
</dbReference>
<keyword evidence="14" id="KW-1185">Reference proteome</keyword>
<dbReference type="GO" id="GO:0005524">
    <property type="term" value="F:ATP binding"/>
    <property type="evidence" value="ECO:0007669"/>
    <property type="project" value="UniProtKB-KW"/>
</dbReference>
<dbReference type="EMBL" id="VCAU01000005">
    <property type="protein sequence ID" value="KAF9893974.1"/>
    <property type="molecule type" value="Genomic_DNA"/>
</dbReference>
<dbReference type="Pfam" id="PF00664">
    <property type="entry name" value="ABC_membrane"/>
    <property type="match status" value="2"/>
</dbReference>
<keyword evidence="8 10" id="KW-1133">Transmembrane helix</keyword>
<evidence type="ECO:0000256" key="1">
    <source>
        <dbReference type="ARBA" id="ARBA00004141"/>
    </source>
</evidence>
<evidence type="ECO:0000259" key="11">
    <source>
        <dbReference type="PROSITE" id="PS50893"/>
    </source>
</evidence>
<dbReference type="Proteomes" id="UP001194746">
    <property type="component" value="Unassembled WGS sequence"/>
</dbReference>
<keyword evidence="5" id="KW-0677">Repeat</keyword>
<keyword evidence="4 10" id="KW-0812">Transmembrane</keyword>
<evidence type="ECO:0000256" key="7">
    <source>
        <dbReference type="ARBA" id="ARBA00022840"/>
    </source>
</evidence>
<dbReference type="GO" id="GO:0016887">
    <property type="term" value="F:ATP hydrolysis activity"/>
    <property type="evidence" value="ECO:0007669"/>
    <property type="project" value="InterPro"/>
</dbReference>
<comment type="caution">
    <text evidence="13">The sequence shown here is derived from an EMBL/GenBank/DDBJ whole genome shotgun (WGS) entry which is preliminary data.</text>
</comment>
<evidence type="ECO:0000256" key="6">
    <source>
        <dbReference type="ARBA" id="ARBA00022741"/>
    </source>
</evidence>
<dbReference type="GO" id="GO:0016020">
    <property type="term" value="C:membrane"/>
    <property type="evidence" value="ECO:0007669"/>
    <property type="project" value="UniProtKB-SubCell"/>
</dbReference>
<keyword evidence="6" id="KW-0547">Nucleotide-binding</keyword>
<feature type="transmembrane region" description="Helical" evidence="10">
    <location>
        <begin position="437"/>
        <end position="466"/>
    </location>
</feature>
<keyword evidence="7" id="KW-0067">ATP-binding</keyword>
<dbReference type="InterPro" id="IPR003439">
    <property type="entry name" value="ABC_transporter-like_ATP-bd"/>
</dbReference>
<dbReference type="SMART" id="SM00382">
    <property type="entry name" value="AAA"/>
    <property type="match status" value="2"/>
</dbReference>
<reference evidence="13" key="2">
    <citation type="submission" date="2020-02" db="EMBL/GenBank/DDBJ databases">
        <authorList>
            <person name="Gilchrist C.L.M."/>
            <person name="Chooi Y.-H."/>
        </authorList>
    </citation>
    <scope>NUCLEOTIDE SEQUENCE</scope>
    <source>
        <strain evidence="13">MST-FP2251</strain>
    </source>
</reference>
<evidence type="ECO:0008006" key="15">
    <source>
        <dbReference type="Google" id="ProtNLM"/>
    </source>
</evidence>
<feature type="domain" description="ABC transporter" evidence="11">
    <location>
        <begin position="1165"/>
        <end position="1439"/>
    </location>
</feature>
<keyword evidence="3" id="KW-0813">Transport</keyword>
<feature type="transmembrane region" description="Helical" evidence="10">
    <location>
        <begin position="28"/>
        <end position="52"/>
    </location>
</feature>
<evidence type="ECO:0000259" key="12">
    <source>
        <dbReference type="PROSITE" id="PS50929"/>
    </source>
</evidence>
<keyword evidence="9 10" id="KW-0472">Membrane</keyword>
<dbReference type="InterPro" id="IPR017871">
    <property type="entry name" value="ABC_transporter-like_CS"/>
</dbReference>
<accession>A0AAD4CWF4</accession>
<feature type="transmembrane region" description="Helical" evidence="10">
    <location>
        <begin position="64"/>
        <end position="84"/>
    </location>
</feature>
<evidence type="ECO:0000256" key="8">
    <source>
        <dbReference type="ARBA" id="ARBA00022989"/>
    </source>
</evidence>
<evidence type="ECO:0000256" key="9">
    <source>
        <dbReference type="ARBA" id="ARBA00023136"/>
    </source>
</evidence>
<evidence type="ECO:0000256" key="4">
    <source>
        <dbReference type="ARBA" id="ARBA00022692"/>
    </source>
</evidence>
<proteinExistence type="inferred from homology"/>
<dbReference type="FunFam" id="1.20.1560.10:FF:000013">
    <property type="entry name" value="ABC transporter C family member 2"/>
    <property type="match status" value="1"/>
</dbReference>
<evidence type="ECO:0000256" key="10">
    <source>
        <dbReference type="SAM" id="Phobius"/>
    </source>
</evidence>
<dbReference type="SUPFAM" id="SSF90123">
    <property type="entry name" value="ABC transporter transmembrane region"/>
    <property type="match status" value="2"/>
</dbReference>
<dbReference type="GO" id="GO:0140359">
    <property type="term" value="F:ABC-type transporter activity"/>
    <property type="evidence" value="ECO:0007669"/>
    <property type="project" value="InterPro"/>
</dbReference>
<feature type="domain" description="ABC transmembrane type-1" evidence="12">
    <location>
        <begin position="834"/>
        <end position="1123"/>
    </location>
</feature>